<organism evidence="11 12">
    <name type="scientific">Methanospirillum stamsii</name>
    <dbReference type="NCBI Taxonomy" id="1277351"/>
    <lineage>
        <taxon>Archaea</taxon>
        <taxon>Methanobacteriati</taxon>
        <taxon>Methanobacteriota</taxon>
        <taxon>Stenosarchaea group</taxon>
        <taxon>Methanomicrobia</taxon>
        <taxon>Methanomicrobiales</taxon>
        <taxon>Methanospirillaceae</taxon>
        <taxon>Methanospirillum</taxon>
    </lineage>
</organism>
<evidence type="ECO:0000256" key="6">
    <source>
        <dbReference type="ARBA" id="ARBA00023136"/>
    </source>
</evidence>
<keyword evidence="12" id="KW-1185">Reference proteome</keyword>
<dbReference type="AlphaFoldDB" id="A0A2V2MWY2"/>
<dbReference type="InterPro" id="IPR006685">
    <property type="entry name" value="MscS_channel_2nd"/>
</dbReference>
<feature type="domain" description="Mechanosensitive ion channel MscS C-terminal" evidence="9">
    <location>
        <begin position="245"/>
        <end position="331"/>
    </location>
</feature>
<feature type="domain" description="Mechanosensitive ion channel MscS" evidence="8">
    <location>
        <begin position="172"/>
        <end position="237"/>
    </location>
</feature>
<feature type="transmembrane region" description="Helical" evidence="7">
    <location>
        <begin position="83"/>
        <end position="100"/>
    </location>
</feature>
<keyword evidence="5 7" id="KW-1133">Transmembrane helix</keyword>
<comment type="subcellular location">
    <subcellularLocation>
        <location evidence="1">Cell membrane</location>
        <topology evidence="1">Multi-pass membrane protein</topology>
    </subcellularLocation>
</comment>
<dbReference type="Pfam" id="PF21088">
    <property type="entry name" value="MS_channel_1st"/>
    <property type="match status" value="1"/>
</dbReference>
<evidence type="ECO:0000256" key="3">
    <source>
        <dbReference type="ARBA" id="ARBA00022475"/>
    </source>
</evidence>
<dbReference type="GeneID" id="97608174"/>
<feature type="transmembrane region" description="Helical" evidence="7">
    <location>
        <begin position="52"/>
        <end position="71"/>
    </location>
</feature>
<protein>
    <submittedName>
        <fullName evidence="11">Mechanosensitive ion channel protein MscS</fullName>
    </submittedName>
</protein>
<keyword evidence="4 7" id="KW-0812">Transmembrane</keyword>
<dbReference type="InterPro" id="IPR010920">
    <property type="entry name" value="LSM_dom_sf"/>
</dbReference>
<evidence type="ECO:0000259" key="9">
    <source>
        <dbReference type="Pfam" id="PF21082"/>
    </source>
</evidence>
<gene>
    <name evidence="11" type="ORF">DLD82_14865</name>
</gene>
<feature type="transmembrane region" description="Helical" evidence="7">
    <location>
        <begin position="6"/>
        <end position="25"/>
    </location>
</feature>
<evidence type="ECO:0000259" key="10">
    <source>
        <dbReference type="Pfam" id="PF21088"/>
    </source>
</evidence>
<dbReference type="Pfam" id="PF00924">
    <property type="entry name" value="MS_channel_2nd"/>
    <property type="match status" value="1"/>
</dbReference>
<dbReference type="InterPro" id="IPR023408">
    <property type="entry name" value="MscS_beta-dom_sf"/>
</dbReference>
<dbReference type="PANTHER" id="PTHR30221">
    <property type="entry name" value="SMALL-CONDUCTANCE MECHANOSENSITIVE CHANNEL"/>
    <property type="match status" value="1"/>
</dbReference>
<sequence>MNPANFSALVIFICGMIGVLFVVIIGHHLKKRAKSTDSHFDDIIISSIGKPLVFFLFIATIYYTLLVSSIIPETYRWILDSKYLMVIFTLIGAWIIWSFVRNVGLQYEEKIINSASNPAALKIYHFFKATYSYIIWIIALILILGILEIDITPLLATGGIVAVAVSFAGKEILGNFFSGAVLAADQPFKIGDRIEVQNYTGDVINIGPRSTRIKTLDSQLVTIPNSILTNDIVANYAEPDVQMKVRINIGVSYGSDIERVKEILLNIADEAIKTGLCIEDPAPAVYFLEFGESSLNLQLILWTHEYSLVFDVKDYINTKIFKRFLEEGIEIPFPQVDVHMRSS</sequence>
<comment type="similarity">
    <text evidence="2">Belongs to the MscS (TC 1.A.23) family.</text>
</comment>
<dbReference type="Gene3D" id="1.10.287.1260">
    <property type="match status" value="1"/>
</dbReference>
<dbReference type="SUPFAM" id="SSF82689">
    <property type="entry name" value="Mechanosensitive channel protein MscS (YggB), C-terminal domain"/>
    <property type="match status" value="1"/>
</dbReference>
<dbReference type="PANTHER" id="PTHR30221:SF1">
    <property type="entry name" value="SMALL-CONDUCTANCE MECHANOSENSITIVE CHANNEL"/>
    <property type="match status" value="1"/>
</dbReference>
<evidence type="ECO:0000256" key="5">
    <source>
        <dbReference type="ARBA" id="ARBA00022989"/>
    </source>
</evidence>
<evidence type="ECO:0000259" key="8">
    <source>
        <dbReference type="Pfam" id="PF00924"/>
    </source>
</evidence>
<keyword evidence="3" id="KW-1003">Cell membrane</keyword>
<dbReference type="InterPro" id="IPR045275">
    <property type="entry name" value="MscS_archaea/bacteria_type"/>
</dbReference>
<dbReference type="EMBL" id="QGMZ01000039">
    <property type="protein sequence ID" value="PWR70775.1"/>
    <property type="molecule type" value="Genomic_DNA"/>
</dbReference>
<evidence type="ECO:0000313" key="12">
    <source>
        <dbReference type="Proteomes" id="UP000245934"/>
    </source>
</evidence>
<reference evidence="11 12" key="1">
    <citation type="submission" date="2018-05" db="EMBL/GenBank/DDBJ databases">
        <title>Draft genome of Methanospirillum stamsii Pt1.</title>
        <authorList>
            <person name="Dueholm M.S."/>
            <person name="Nielsen P.H."/>
            <person name="Bakmann L.F."/>
            <person name="Otzen D.E."/>
        </authorList>
    </citation>
    <scope>NUCLEOTIDE SEQUENCE [LARGE SCALE GENOMIC DNA]</scope>
    <source>
        <strain evidence="11 12">Pt1</strain>
    </source>
</reference>
<dbReference type="GO" id="GO:0008381">
    <property type="term" value="F:mechanosensitive monoatomic ion channel activity"/>
    <property type="evidence" value="ECO:0007669"/>
    <property type="project" value="InterPro"/>
</dbReference>
<dbReference type="Pfam" id="PF21082">
    <property type="entry name" value="MS_channel_3rd"/>
    <property type="match status" value="1"/>
</dbReference>
<accession>A0A2V2MWY2</accession>
<evidence type="ECO:0000256" key="1">
    <source>
        <dbReference type="ARBA" id="ARBA00004651"/>
    </source>
</evidence>
<keyword evidence="6 7" id="KW-0472">Membrane</keyword>
<evidence type="ECO:0000256" key="2">
    <source>
        <dbReference type="ARBA" id="ARBA00008017"/>
    </source>
</evidence>
<dbReference type="InterPro" id="IPR011066">
    <property type="entry name" value="MscS_channel_C_sf"/>
</dbReference>
<proteinExistence type="inferred from homology"/>
<comment type="caution">
    <text evidence="11">The sequence shown here is derived from an EMBL/GenBank/DDBJ whole genome shotgun (WGS) entry which is preliminary data.</text>
</comment>
<dbReference type="SUPFAM" id="SSF50182">
    <property type="entry name" value="Sm-like ribonucleoproteins"/>
    <property type="match status" value="1"/>
</dbReference>
<dbReference type="GO" id="GO:0005886">
    <property type="term" value="C:plasma membrane"/>
    <property type="evidence" value="ECO:0007669"/>
    <property type="project" value="UniProtKB-SubCell"/>
</dbReference>
<dbReference type="OrthoDB" id="31543at2157"/>
<dbReference type="RefSeq" id="WP_109941909.1">
    <property type="nucleotide sequence ID" value="NZ_CP176366.1"/>
</dbReference>
<dbReference type="Proteomes" id="UP000245934">
    <property type="component" value="Unassembled WGS sequence"/>
</dbReference>
<evidence type="ECO:0000313" key="11">
    <source>
        <dbReference type="EMBL" id="PWR70775.1"/>
    </source>
</evidence>
<dbReference type="InterPro" id="IPR049142">
    <property type="entry name" value="MS_channel_1st"/>
</dbReference>
<name>A0A2V2MWY2_9EURY</name>
<dbReference type="Gene3D" id="2.30.30.60">
    <property type="match status" value="1"/>
</dbReference>
<dbReference type="Gene3D" id="3.30.70.100">
    <property type="match status" value="1"/>
</dbReference>
<dbReference type="InterPro" id="IPR011014">
    <property type="entry name" value="MscS_channel_TM-2"/>
</dbReference>
<dbReference type="InterPro" id="IPR049278">
    <property type="entry name" value="MS_channel_C"/>
</dbReference>
<evidence type="ECO:0000256" key="4">
    <source>
        <dbReference type="ARBA" id="ARBA00022692"/>
    </source>
</evidence>
<feature type="transmembrane region" description="Helical" evidence="7">
    <location>
        <begin position="130"/>
        <end position="147"/>
    </location>
</feature>
<evidence type="ECO:0000256" key="7">
    <source>
        <dbReference type="SAM" id="Phobius"/>
    </source>
</evidence>
<feature type="domain" description="Mechanosensitive ion channel transmembrane helices 2/3" evidence="10">
    <location>
        <begin position="132"/>
        <end position="170"/>
    </location>
</feature>
<dbReference type="SUPFAM" id="SSF82861">
    <property type="entry name" value="Mechanosensitive channel protein MscS (YggB), transmembrane region"/>
    <property type="match status" value="1"/>
</dbReference>